<reference evidence="3 4" key="1">
    <citation type="journal article" date="2018" name="Sci. Rep.">
        <title>Genome sequence of the cauliflower mushroom Sparassis crispa (Hanabiratake) and its association with beneficial usage.</title>
        <authorList>
            <person name="Kiyama R."/>
            <person name="Furutani Y."/>
            <person name="Kawaguchi K."/>
            <person name="Nakanishi T."/>
        </authorList>
    </citation>
    <scope>NUCLEOTIDE SEQUENCE [LARGE SCALE GENOMIC DNA]</scope>
</reference>
<evidence type="ECO:0000256" key="1">
    <source>
        <dbReference type="SAM" id="MobiDB-lite"/>
    </source>
</evidence>
<dbReference type="SUPFAM" id="SSF81383">
    <property type="entry name" value="F-box domain"/>
    <property type="match status" value="1"/>
</dbReference>
<feature type="region of interest" description="Disordered" evidence="1">
    <location>
        <begin position="237"/>
        <end position="257"/>
    </location>
</feature>
<dbReference type="Proteomes" id="UP000287166">
    <property type="component" value="Unassembled WGS sequence"/>
</dbReference>
<evidence type="ECO:0000313" key="4">
    <source>
        <dbReference type="Proteomes" id="UP000287166"/>
    </source>
</evidence>
<dbReference type="RefSeq" id="XP_027610815.1">
    <property type="nucleotide sequence ID" value="XM_027755014.1"/>
</dbReference>
<organism evidence="3 4">
    <name type="scientific">Sparassis crispa</name>
    <dbReference type="NCBI Taxonomy" id="139825"/>
    <lineage>
        <taxon>Eukaryota</taxon>
        <taxon>Fungi</taxon>
        <taxon>Dikarya</taxon>
        <taxon>Basidiomycota</taxon>
        <taxon>Agaricomycotina</taxon>
        <taxon>Agaricomycetes</taxon>
        <taxon>Polyporales</taxon>
        <taxon>Sparassidaceae</taxon>
        <taxon>Sparassis</taxon>
    </lineage>
</organism>
<dbReference type="GeneID" id="38776819"/>
<dbReference type="AlphaFoldDB" id="A0A401GCL9"/>
<gene>
    <name evidence="3" type="ORF">SCP_0211040</name>
</gene>
<dbReference type="EMBL" id="BFAD01000002">
    <property type="protein sequence ID" value="GBE79902.1"/>
    <property type="molecule type" value="Genomic_DNA"/>
</dbReference>
<keyword evidence="4" id="KW-1185">Reference proteome</keyword>
<dbReference type="InterPro" id="IPR001810">
    <property type="entry name" value="F-box_dom"/>
</dbReference>
<dbReference type="STRING" id="139825.A0A401GCL9"/>
<feature type="domain" description="F-box" evidence="2">
    <location>
        <begin position="2"/>
        <end position="50"/>
    </location>
</feature>
<accession>A0A401GCL9</accession>
<sequence>MPSVFESLPVELIADILTELDLTSLVIAAYLSRRLHAVSSDTSLNPWRGPILRTLRNPDGSYEPCLKHLSVRSVVPRLNFVEILSIARAPFLLFDATLPNLRESEWELCFRRRFLPGWAKVKKDCTWREAFVKMLHRVWHRSHSSCTTDEAWTNYIVLNRNGTANQLAGSSRNFNVLTISDQLKVQSNLMHLDTRVRVLVEFADVRILAIGVLNHTTTSLFVNPNARELLHPPGIEKEEEVDGASVSPSSSQSSGTLNQTYRRLAYPHPSPSHENYPFHTPGGEDVRWVDTEELEEKCLQWVGSMMLTAQLLGPHTKETQFGASPVDFDLVVGSGRSQYASLTFDDLMAVAPWLNVTKWIEGPGLGH</sequence>
<dbReference type="OrthoDB" id="2532648at2759"/>
<protein>
    <recommendedName>
        <fullName evidence="2">F-box domain-containing protein</fullName>
    </recommendedName>
</protein>
<evidence type="ECO:0000259" key="2">
    <source>
        <dbReference type="PROSITE" id="PS50181"/>
    </source>
</evidence>
<dbReference type="Pfam" id="PF12937">
    <property type="entry name" value="F-box-like"/>
    <property type="match status" value="1"/>
</dbReference>
<dbReference type="InParanoid" id="A0A401GCL9"/>
<dbReference type="InterPro" id="IPR036047">
    <property type="entry name" value="F-box-like_dom_sf"/>
</dbReference>
<evidence type="ECO:0000313" key="3">
    <source>
        <dbReference type="EMBL" id="GBE79902.1"/>
    </source>
</evidence>
<comment type="caution">
    <text evidence="3">The sequence shown here is derived from an EMBL/GenBank/DDBJ whole genome shotgun (WGS) entry which is preliminary data.</text>
</comment>
<dbReference type="PROSITE" id="PS50181">
    <property type="entry name" value="FBOX"/>
    <property type="match status" value="1"/>
</dbReference>
<name>A0A401GCL9_9APHY</name>
<proteinExistence type="predicted"/>
<feature type="compositionally biased region" description="Low complexity" evidence="1">
    <location>
        <begin position="245"/>
        <end position="254"/>
    </location>
</feature>